<dbReference type="Pfam" id="PF00852">
    <property type="entry name" value="Glyco_transf_10"/>
    <property type="match status" value="1"/>
</dbReference>
<evidence type="ECO:0000256" key="12">
    <source>
        <dbReference type="RuleBase" id="RU003832"/>
    </source>
</evidence>
<dbReference type="PANTHER" id="PTHR48438:SF1">
    <property type="entry name" value="ALPHA-(1,3)-FUCOSYLTRANSFERASE C-RELATED"/>
    <property type="match status" value="1"/>
</dbReference>
<evidence type="ECO:0000256" key="3">
    <source>
        <dbReference type="ARBA" id="ARBA00008919"/>
    </source>
</evidence>
<dbReference type="EC" id="2.4.1.-" evidence="12"/>
<comment type="similarity">
    <text evidence="3 12">Belongs to the glycosyltransferase 10 family.</text>
</comment>
<feature type="domain" description="Fucosyltransferase C-terminal" evidence="13">
    <location>
        <begin position="215"/>
        <end position="297"/>
    </location>
</feature>
<accession>A0A0L8GFN6</accession>
<evidence type="ECO:0000256" key="4">
    <source>
        <dbReference type="ARBA" id="ARBA00022676"/>
    </source>
</evidence>
<evidence type="ECO:0000256" key="1">
    <source>
        <dbReference type="ARBA" id="ARBA00004323"/>
    </source>
</evidence>
<dbReference type="GO" id="GO:0032580">
    <property type="term" value="C:Golgi cisterna membrane"/>
    <property type="evidence" value="ECO:0007669"/>
    <property type="project" value="UniProtKB-SubCell"/>
</dbReference>
<gene>
    <name evidence="15" type="ORF">OCBIM_22034879mg</name>
</gene>
<dbReference type="InterPro" id="IPR055270">
    <property type="entry name" value="Glyco_tran_10_C"/>
</dbReference>
<dbReference type="GO" id="GO:0008417">
    <property type="term" value="F:fucosyltransferase activity"/>
    <property type="evidence" value="ECO:0007669"/>
    <property type="project" value="InterPro"/>
</dbReference>
<dbReference type="UniPathway" id="UPA00378"/>
<name>A0A0L8GFN6_OCTBM</name>
<evidence type="ECO:0000256" key="6">
    <source>
        <dbReference type="ARBA" id="ARBA00022692"/>
    </source>
</evidence>
<dbReference type="SUPFAM" id="SSF53756">
    <property type="entry name" value="UDP-Glycosyltransferase/glycogen phosphorylase"/>
    <property type="match status" value="1"/>
</dbReference>
<comment type="pathway">
    <text evidence="2">Protein modification; protein glycosylation.</text>
</comment>
<sequence length="298" mass="35548">MIISVSVYIYQFEYNLKDLQNISDSTSTTEKFVSNTRNSSRLFPSKQPGNDRIEAQMKYVLPTEERWESYKRNRHQNQSDADRNVKLKPISRKFKTLLIYSLLYLQPLKENQESFLEYNCPVNECLITNNKSNVDAIFFYERVGISQKPKHTNQIWIFMTHECPVFSPSVRHLGNRINWTITYRWDSTIVYPYRKFQYFYKSVRQKVQFQNYATGKTKKVAWFVSNCGPSNNRMGYAKELGKYIQVDIYGRCGTKVCTRKNENKCFEMLKKEYKFYLAFENSNCRDYITEKFFVNGLK</sequence>
<dbReference type="InterPro" id="IPR038577">
    <property type="entry name" value="GT10-like_C_sf"/>
</dbReference>
<keyword evidence="11" id="KW-0325">Glycoprotein</keyword>
<dbReference type="EMBL" id="KQ422205">
    <property type="protein sequence ID" value="KOF75360.1"/>
    <property type="molecule type" value="Genomic_DNA"/>
</dbReference>
<dbReference type="OrthoDB" id="427096at2759"/>
<keyword evidence="6 12" id="KW-0812">Transmembrane</keyword>
<dbReference type="GO" id="GO:0000139">
    <property type="term" value="C:Golgi membrane"/>
    <property type="evidence" value="ECO:0007669"/>
    <property type="project" value="UniProtKB-SubCell"/>
</dbReference>
<keyword evidence="10" id="KW-0472">Membrane</keyword>
<keyword evidence="7" id="KW-0735">Signal-anchor</keyword>
<dbReference type="PANTHER" id="PTHR48438">
    <property type="entry name" value="ALPHA-(1,3)-FUCOSYLTRANSFERASE C-RELATED"/>
    <property type="match status" value="1"/>
</dbReference>
<evidence type="ECO:0000256" key="2">
    <source>
        <dbReference type="ARBA" id="ARBA00004922"/>
    </source>
</evidence>
<keyword evidence="4 12" id="KW-0328">Glycosyltransferase</keyword>
<evidence type="ECO:0000256" key="10">
    <source>
        <dbReference type="ARBA" id="ARBA00023136"/>
    </source>
</evidence>
<evidence type="ECO:0000256" key="9">
    <source>
        <dbReference type="ARBA" id="ARBA00023034"/>
    </source>
</evidence>
<comment type="subcellular location">
    <subcellularLocation>
        <location evidence="1">Golgi apparatus membrane</location>
        <topology evidence="1">Single-pass type II membrane protein</topology>
    </subcellularLocation>
    <subcellularLocation>
        <location evidence="12">Golgi apparatus</location>
        <location evidence="12">Golgi stack membrane</location>
        <topology evidence="12">Single-pass type II membrane protein</topology>
    </subcellularLocation>
</comment>
<keyword evidence="9 12" id="KW-0333">Golgi apparatus</keyword>
<feature type="domain" description="Fucosyltransferase N-terminal" evidence="14">
    <location>
        <begin position="103"/>
        <end position="193"/>
    </location>
</feature>
<dbReference type="InterPro" id="IPR031481">
    <property type="entry name" value="Glyco_tran_10_N"/>
</dbReference>
<keyword evidence="5 12" id="KW-0808">Transferase</keyword>
<evidence type="ECO:0000256" key="5">
    <source>
        <dbReference type="ARBA" id="ARBA00022679"/>
    </source>
</evidence>
<evidence type="ECO:0000313" key="15">
    <source>
        <dbReference type="EMBL" id="KOF75360.1"/>
    </source>
</evidence>
<evidence type="ECO:0000256" key="8">
    <source>
        <dbReference type="ARBA" id="ARBA00022989"/>
    </source>
</evidence>
<dbReference type="Gene3D" id="3.40.50.11660">
    <property type="entry name" value="Glycosyl transferase family 10, C-terminal domain"/>
    <property type="match status" value="1"/>
</dbReference>
<evidence type="ECO:0000259" key="13">
    <source>
        <dbReference type="Pfam" id="PF00852"/>
    </source>
</evidence>
<organism evidence="15">
    <name type="scientific">Octopus bimaculoides</name>
    <name type="common">California two-spotted octopus</name>
    <dbReference type="NCBI Taxonomy" id="37653"/>
    <lineage>
        <taxon>Eukaryota</taxon>
        <taxon>Metazoa</taxon>
        <taxon>Spiralia</taxon>
        <taxon>Lophotrochozoa</taxon>
        <taxon>Mollusca</taxon>
        <taxon>Cephalopoda</taxon>
        <taxon>Coleoidea</taxon>
        <taxon>Octopodiformes</taxon>
        <taxon>Octopoda</taxon>
        <taxon>Incirrata</taxon>
        <taxon>Octopodidae</taxon>
        <taxon>Octopus</taxon>
    </lineage>
</organism>
<dbReference type="Pfam" id="PF17039">
    <property type="entry name" value="Glyco_tran_10_N"/>
    <property type="match status" value="1"/>
</dbReference>
<keyword evidence="8" id="KW-1133">Transmembrane helix</keyword>
<dbReference type="STRING" id="37653.A0A0L8GFN6"/>
<protein>
    <recommendedName>
        <fullName evidence="12">Fucosyltransferase</fullName>
        <ecNumber evidence="12">2.4.1.-</ecNumber>
    </recommendedName>
</protein>
<proteinExistence type="inferred from homology"/>
<reference evidence="15" key="1">
    <citation type="submission" date="2015-07" db="EMBL/GenBank/DDBJ databases">
        <title>MeaNS - Measles Nucleotide Surveillance Program.</title>
        <authorList>
            <person name="Tran T."/>
            <person name="Druce J."/>
        </authorList>
    </citation>
    <scope>NUCLEOTIDE SEQUENCE</scope>
    <source>
        <strain evidence="15">UCB-OBI-ISO-001</strain>
        <tissue evidence="15">Gonad</tissue>
    </source>
</reference>
<dbReference type="InterPro" id="IPR001503">
    <property type="entry name" value="Glyco_trans_10"/>
</dbReference>
<evidence type="ECO:0000256" key="7">
    <source>
        <dbReference type="ARBA" id="ARBA00022968"/>
    </source>
</evidence>
<dbReference type="AlphaFoldDB" id="A0A0L8GFN6"/>
<evidence type="ECO:0000259" key="14">
    <source>
        <dbReference type="Pfam" id="PF17039"/>
    </source>
</evidence>
<evidence type="ECO:0000256" key="11">
    <source>
        <dbReference type="ARBA" id="ARBA00023180"/>
    </source>
</evidence>